<comment type="caution">
    <text evidence="9">The sequence shown here is derived from an EMBL/GenBank/DDBJ whole genome shotgun (WGS) entry which is preliminary data.</text>
</comment>
<dbReference type="PANTHER" id="PTHR13604:SF0">
    <property type="entry name" value="ABASIC SITE PROCESSING PROTEIN HMCES"/>
    <property type="match status" value="1"/>
</dbReference>
<protein>
    <recommendedName>
        <fullName evidence="8">Abasic site processing protein</fullName>
        <ecNumber evidence="8">3.4.-.-</ecNumber>
    </recommendedName>
</protein>
<dbReference type="Gene3D" id="3.90.1680.10">
    <property type="entry name" value="SOS response associated peptidase-like"/>
    <property type="match status" value="1"/>
</dbReference>
<evidence type="ECO:0000256" key="6">
    <source>
        <dbReference type="ARBA" id="ARBA00023125"/>
    </source>
</evidence>
<dbReference type="Pfam" id="PF02586">
    <property type="entry name" value="SRAP"/>
    <property type="match status" value="1"/>
</dbReference>
<keyword evidence="3" id="KW-0227">DNA damage</keyword>
<reference evidence="10" key="1">
    <citation type="journal article" date="2019" name="Int. J. Syst. Evol. Microbiol.">
        <title>The Global Catalogue of Microorganisms (GCM) 10K type strain sequencing project: providing services to taxonomists for standard genome sequencing and annotation.</title>
        <authorList>
            <consortium name="The Broad Institute Genomics Platform"/>
            <consortium name="The Broad Institute Genome Sequencing Center for Infectious Disease"/>
            <person name="Wu L."/>
            <person name="Ma J."/>
        </authorList>
    </citation>
    <scope>NUCLEOTIDE SEQUENCE [LARGE SCALE GENOMIC DNA]</scope>
    <source>
        <strain evidence="10">CECT 8531</strain>
    </source>
</reference>
<evidence type="ECO:0000256" key="5">
    <source>
        <dbReference type="ARBA" id="ARBA00023124"/>
    </source>
</evidence>
<keyword evidence="2 8" id="KW-0645">Protease</keyword>
<evidence type="ECO:0000256" key="7">
    <source>
        <dbReference type="ARBA" id="ARBA00023239"/>
    </source>
</evidence>
<gene>
    <name evidence="9" type="ORF">ACFOWX_09815</name>
</gene>
<sequence>MTAHYRLDVDARQVADMFGADAGRDPWAGGYVTPGRPAPLVLRGKDGGRYLAPRIWGVPPHQSFSSGITDSGRYRPVTTVRNTQSPFWIGNLRHTEFRCLVPATAFQIWSAAADPRTGRKRPYWFYAPAQPVMAFAGIWRDSEVASFALLTTEPNDRIAAINPAAMPVILAPEDQELWLTADWNSAESLVRPYPASMMECLDQGGG</sequence>
<evidence type="ECO:0000313" key="10">
    <source>
        <dbReference type="Proteomes" id="UP001595887"/>
    </source>
</evidence>
<dbReference type="EMBL" id="JBHSDH010000013">
    <property type="protein sequence ID" value="MFC4292708.1"/>
    <property type="molecule type" value="Genomic_DNA"/>
</dbReference>
<dbReference type="InterPro" id="IPR036590">
    <property type="entry name" value="SRAP-like"/>
</dbReference>
<evidence type="ECO:0000313" key="9">
    <source>
        <dbReference type="EMBL" id="MFC4292708.1"/>
    </source>
</evidence>
<dbReference type="PANTHER" id="PTHR13604">
    <property type="entry name" value="DC12-RELATED"/>
    <property type="match status" value="1"/>
</dbReference>
<comment type="similarity">
    <text evidence="1 8">Belongs to the SOS response-associated peptidase family.</text>
</comment>
<dbReference type="SUPFAM" id="SSF143081">
    <property type="entry name" value="BB1717-like"/>
    <property type="match status" value="1"/>
</dbReference>
<dbReference type="RefSeq" id="WP_381423617.1">
    <property type="nucleotide sequence ID" value="NZ_JBHSDH010000013.1"/>
</dbReference>
<evidence type="ECO:0000256" key="1">
    <source>
        <dbReference type="ARBA" id="ARBA00008136"/>
    </source>
</evidence>
<evidence type="ECO:0000256" key="3">
    <source>
        <dbReference type="ARBA" id="ARBA00022763"/>
    </source>
</evidence>
<keyword evidence="5" id="KW-0190">Covalent protein-DNA linkage</keyword>
<keyword evidence="10" id="KW-1185">Reference proteome</keyword>
<dbReference type="EC" id="3.4.-.-" evidence="8"/>
<evidence type="ECO:0000256" key="4">
    <source>
        <dbReference type="ARBA" id="ARBA00022801"/>
    </source>
</evidence>
<dbReference type="GO" id="GO:0016787">
    <property type="term" value="F:hydrolase activity"/>
    <property type="evidence" value="ECO:0007669"/>
    <property type="project" value="UniProtKB-KW"/>
</dbReference>
<keyword evidence="6" id="KW-0238">DNA-binding</keyword>
<proteinExistence type="inferred from homology"/>
<evidence type="ECO:0000256" key="8">
    <source>
        <dbReference type="RuleBase" id="RU364100"/>
    </source>
</evidence>
<dbReference type="InterPro" id="IPR003738">
    <property type="entry name" value="SRAP"/>
</dbReference>
<organism evidence="9 10">
    <name type="scientific">Sphingorhabdus arenilitoris</name>
    <dbReference type="NCBI Taxonomy" id="1490041"/>
    <lineage>
        <taxon>Bacteria</taxon>
        <taxon>Pseudomonadati</taxon>
        <taxon>Pseudomonadota</taxon>
        <taxon>Alphaproteobacteria</taxon>
        <taxon>Sphingomonadales</taxon>
        <taxon>Sphingomonadaceae</taxon>
        <taxon>Sphingorhabdus</taxon>
    </lineage>
</organism>
<name>A0ABV8RH45_9SPHN</name>
<evidence type="ECO:0000256" key="2">
    <source>
        <dbReference type="ARBA" id="ARBA00022670"/>
    </source>
</evidence>
<keyword evidence="4 8" id="KW-0378">Hydrolase</keyword>
<accession>A0ABV8RH45</accession>
<keyword evidence="7" id="KW-0456">Lyase</keyword>
<dbReference type="Proteomes" id="UP001595887">
    <property type="component" value="Unassembled WGS sequence"/>
</dbReference>